<dbReference type="PRINTS" id="PR00604">
    <property type="entry name" value="CYTCHRMECIAB"/>
</dbReference>
<dbReference type="Pfam" id="PF00034">
    <property type="entry name" value="Cytochrom_C"/>
    <property type="match status" value="1"/>
</dbReference>
<name>A0AAD1G1R1_SPHMI</name>
<dbReference type="SUPFAM" id="SSF46626">
    <property type="entry name" value="Cytochrome c"/>
    <property type="match status" value="1"/>
</dbReference>
<sequence>MHSSIMEKKATHMKTRAVRLVALSAFAVLIAGPASAADGAQLFKTRCGICHWDPAQAGEKPRQGPSLKKLIGRTAGTEKSFPRYSPAMKKAGFTWTAEKLDTYLDNPRKVVPGTSMAFVGLKKPDERKAVVDYLLKASR</sequence>
<keyword evidence="3 6" id="KW-0479">Metal-binding</keyword>
<gene>
    <name evidence="9" type="ORF">SmB9_26220</name>
</gene>
<dbReference type="PANTHER" id="PTHR11961">
    <property type="entry name" value="CYTOCHROME C"/>
    <property type="match status" value="1"/>
</dbReference>
<dbReference type="InterPro" id="IPR036909">
    <property type="entry name" value="Cyt_c-like_dom_sf"/>
</dbReference>
<dbReference type="GO" id="GO:0009055">
    <property type="term" value="F:electron transfer activity"/>
    <property type="evidence" value="ECO:0007669"/>
    <property type="project" value="InterPro"/>
</dbReference>
<evidence type="ECO:0000256" key="7">
    <source>
        <dbReference type="SAM" id="SignalP"/>
    </source>
</evidence>
<evidence type="ECO:0000256" key="6">
    <source>
        <dbReference type="PROSITE-ProRule" id="PRU00433"/>
    </source>
</evidence>
<evidence type="ECO:0000256" key="4">
    <source>
        <dbReference type="ARBA" id="ARBA00022982"/>
    </source>
</evidence>
<evidence type="ECO:0000256" key="5">
    <source>
        <dbReference type="ARBA" id="ARBA00023004"/>
    </source>
</evidence>
<feature type="chain" id="PRO_5041992979" evidence="7">
    <location>
        <begin position="37"/>
        <end position="139"/>
    </location>
</feature>
<dbReference type="GO" id="GO:0020037">
    <property type="term" value="F:heme binding"/>
    <property type="evidence" value="ECO:0007669"/>
    <property type="project" value="InterPro"/>
</dbReference>
<accession>A0AAD1G1R1</accession>
<dbReference type="KEGG" id="smic:SmB9_26220"/>
<keyword evidence="5 6" id="KW-0408">Iron</keyword>
<dbReference type="InterPro" id="IPR002327">
    <property type="entry name" value="Cyt_c_1A/1B"/>
</dbReference>
<evidence type="ECO:0000256" key="2">
    <source>
        <dbReference type="ARBA" id="ARBA00022617"/>
    </source>
</evidence>
<dbReference type="GO" id="GO:0046872">
    <property type="term" value="F:metal ion binding"/>
    <property type="evidence" value="ECO:0007669"/>
    <property type="project" value="UniProtKB-KW"/>
</dbReference>
<keyword evidence="1" id="KW-0813">Transport</keyword>
<proteinExistence type="predicted"/>
<keyword evidence="7" id="KW-0732">Signal</keyword>
<keyword evidence="4" id="KW-0249">Electron transport</keyword>
<evidence type="ECO:0000313" key="10">
    <source>
        <dbReference type="Proteomes" id="UP000275727"/>
    </source>
</evidence>
<dbReference type="InterPro" id="IPR009056">
    <property type="entry name" value="Cyt_c-like_dom"/>
</dbReference>
<feature type="signal peptide" evidence="7">
    <location>
        <begin position="1"/>
        <end position="36"/>
    </location>
</feature>
<evidence type="ECO:0000259" key="8">
    <source>
        <dbReference type="PROSITE" id="PS51007"/>
    </source>
</evidence>
<evidence type="ECO:0000256" key="3">
    <source>
        <dbReference type="ARBA" id="ARBA00022723"/>
    </source>
</evidence>
<dbReference type="PROSITE" id="PS51007">
    <property type="entry name" value="CYTC"/>
    <property type="match status" value="1"/>
</dbReference>
<protein>
    <submittedName>
        <fullName evidence="9">Cytochrome c</fullName>
    </submittedName>
</protein>
<dbReference type="Gene3D" id="1.10.760.10">
    <property type="entry name" value="Cytochrome c-like domain"/>
    <property type="match status" value="1"/>
</dbReference>
<feature type="domain" description="Cytochrome c" evidence="8">
    <location>
        <begin position="34"/>
        <end position="138"/>
    </location>
</feature>
<reference evidence="9 10" key="1">
    <citation type="submission" date="2018-06" db="EMBL/GenBank/DDBJ databases">
        <title>Complete Genome Sequence of the Microcystin-Degrading Bacterium Sphingosinicella microcystinivorans Strain B-9.</title>
        <authorList>
            <person name="Jin H."/>
            <person name="Nishizawa T."/>
            <person name="Guo Y."/>
            <person name="Nishizawa A."/>
            <person name="Park H."/>
            <person name="Kato H."/>
            <person name="Tsuji K."/>
            <person name="Harada K."/>
        </authorList>
    </citation>
    <scope>NUCLEOTIDE SEQUENCE [LARGE SCALE GENOMIC DNA]</scope>
    <source>
        <strain evidence="9 10">B9</strain>
    </source>
</reference>
<organism evidence="9 10">
    <name type="scientific">Sphingosinicella microcystinivorans</name>
    <dbReference type="NCBI Taxonomy" id="335406"/>
    <lineage>
        <taxon>Bacteria</taxon>
        <taxon>Pseudomonadati</taxon>
        <taxon>Pseudomonadota</taxon>
        <taxon>Alphaproteobacteria</taxon>
        <taxon>Sphingomonadales</taxon>
        <taxon>Sphingosinicellaceae</taxon>
        <taxon>Sphingosinicella</taxon>
    </lineage>
</organism>
<dbReference type="Proteomes" id="UP000275727">
    <property type="component" value="Chromosome"/>
</dbReference>
<dbReference type="EMBL" id="AP018711">
    <property type="protein sequence ID" value="BBE34964.1"/>
    <property type="molecule type" value="Genomic_DNA"/>
</dbReference>
<keyword evidence="2 6" id="KW-0349">Heme</keyword>
<evidence type="ECO:0000256" key="1">
    <source>
        <dbReference type="ARBA" id="ARBA00022448"/>
    </source>
</evidence>
<dbReference type="AlphaFoldDB" id="A0AAD1G1R1"/>
<evidence type="ECO:0000313" key="9">
    <source>
        <dbReference type="EMBL" id="BBE34964.1"/>
    </source>
</evidence>